<organism evidence="8 9">
    <name type="scientific">Penicillium argentinense</name>
    <dbReference type="NCBI Taxonomy" id="1131581"/>
    <lineage>
        <taxon>Eukaryota</taxon>
        <taxon>Fungi</taxon>
        <taxon>Dikarya</taxon>
        <taxon>Ascomycota</taxon>
        <taxon>Pezizomycotina</taxon>
        <taxon>Eurotiomycetes</taxon>
        <taxon>Eurotiomycetidae</taxon>
        <taxon>Eurotiales</taxon>
        <taxon>Aspergillaceae</taxon>
        <taxon>Penicillium</taxon>
    </lineage>
</organism>
<comment type="subcellular location">
    <subcellularLocation>
        <location evidence="1">Membrane</location>
        <topology evidence="1">Multi-pass membrane protein</topology>
    </subcellularLocation>
</comment>
<evidence type="ECO:0000256" key="1">
    <source>
        <dbReference type="ARBA" id="ARBA00004141"/>
    </source>
</evidence>
<dbReference type="PANTHER" id="PTHR48022:SF22">
    <property type="entry name" value="MAJOR FACILITATOR SUPERFAMILY (MFS) PROFILE DOMAIN-CONTAINING PROTEIN"/>
    <property type="match status" value="1"/>
</dbReference>
<dbReference type="GeneID" id="81353795"/>
<feature type="transmembrane region" description="Helical" evidence="6">
    <location>
        <begin position="342"/>
        <end position="362"/>
    </location>
</feature>
<dbReference type="Pfam" id="PF00083">
    <property type="entry name" value="Sugar_tr"/>
    <property type="match status" value="1"/>
</dbReference>
<dbReference type="InterPro" id="IPR005828">
    <property type="entry name" value="MFS_sugar_transport-like"/>
</dbReference>
<dbReference type="OrthoDB" id="6612291at2759"/>
<reference evidence="8" key="1">
    <citation type="submission" date="2022-11" db="EMBL/GenBank/DDBJ databases">
        <authorList>
            <person name="Petersen C."/>
        </authorList>
    </citation>
    <scope>NUCLEOTIDE SEQUENCE</scope>
    <source>
        <strain evidence="8">IBT 30761</strain>
    </source>
</reference>
<feature type="transmembrane region" description="Helical" evidence="6">
    <location>
        <begin position="218"/>
        <end position="241"/>
    </location>
</feature>
<sequence length="540" mass="59559">MAKTNEDSIGENWVEQTPATHANANEVHGRAIQQQEHNRTYWQTLNKDPWLLFWIGLMLWTLIVRGFENQSAGAVISITEFKRQFGKVDSNGNYFIETQWQSALSGGANAAAILGAWASSYIADIYGSKPVLLVGCLINVASVGVEFATTSIGMFFGGKMINFVAIGIFQNICTAYVADISPLAIRASVIGFCNLSQCIGPFVSAIITYYSSSWSTAWSWKALICAQWGFAAIALVGQIFMPESPVYLVRRGKIEAARKELGRLYSDPSDAEGHLARIQLTLEEAETRRSSSYLECFRGTNLRRTIIAVLVFLAEPMAGLGFVQNYGSLMYQYLGIGDRQSFLLQIGAQILSISGATFSFLIGDFWGRRPMFLWGCICLTILLICMGIAGSVNGTAAVTAAVGFYTMYNFFFNIGVGSNVYAIAGEVPTSVLRTKTLALSMIVSSAVNTMWSFVAPYIFNPGYGNLKAKIGFVFGGFMAFFILGAFYLVPETRMRTYEELDELFINKVPSRQFKKYVTVAERRAAEAYATEHKIPETEEA</sequence>
<feature type="transmembrane region" description="Helical" evidence="6">
    <location>
        <begin position="404"/>
        <end position="424"/>
    </location>
</feature>
<gene>
    <name evidence="8" type="ORF">N7532_002322</name>
</gene>
<dbReference type="AlphaFoldDB" id="A0A9W9G0A7"/>
<evidence type="ECO:0000256" key="4">
    <source>
        <dbReference type="ARBA" id="ARBA00022989"/>
    </source>
</evidence>
<feature type="transmembrane region" description="Helical" evidence="6">
    <location>
        <begin position="436"/>
        <end position="458"/>
    </location>
</feature>
<protein>
    <recommendedName>
        <fullName evidence="7">Major facilitator superfamily (MFS) profile domain-containing protein</fullName>
    </recommendedName>
</protein>
<dbReference type="FunFam" id="1.20.1250.20:FF:000078">
    <property type="entry name" value="MFS maltose transporter, putative"/>
    <property type="match status" value="1"/>
</dbReference>
<dbReference type="RefSeq" id="XP_056477788.1">
    <property type="nucleotide sequence ID" value="XM_056614816.1"/>
</dbReference>
<proteinExistence type="inferred from homology"/>
<comment type="similarity">
    <text evidence="2">Belongs to the major facilitator superfamily. Sugar transporter (TC 2.A.1.1) family.</text>
</comment>
<keyword evidence="9" id="KW-1185">Reference proteome</keyword>
<feature type="transmembrane region" description="Helical" evidence="6">
    <location>
        <begin position="470"/>
        <end position="489"/>
    </location>
</feature>
<feature type="transmembrane region" description="Helical" evidence="6">
    <location>
        <begin position="50"/>
        <end position="67"/>
    </location>
</feature>
<dbReference type="GO" id="GO:0016020">
    <property type="term" value="C:membrane"/>
    <property type="evidence" value="ECO:0007669"/>
    <property type="project" value="UniProtKB-SubCell"/>
</dbReference>
<evidence type="ECO:0000256" key="6">
    <source>
        <dbReference type="SAM" id="Phobius"/>
    </source>
</evidence>
<reference evidence="8" key="2">
    <citation type="journal article" date="2023" name="IMA Fungus">
        <title>Comparative genomic study of the Penicillium genus elucidates a diverse pangenome and 15 lateral gene transfer events.</title>
        <authorList>
            <person name="Petersen C."/>
            <person name="Sorensen T."/>
            <person name="Nielsen M.R."/>
            <person name="Sondergaard T.E."/>
            <person name="Sorensen J.L."/>
            <person name="Fitzpatrick D.A."/>
            <person name="Frisvad J.C."/>
            <person name="Nielsen K.L."/>
        </authorList>
    </citation>
    <scope>NUCLEOTIDE SEQUENCE</scope>
    <source>
        <strain evidence="8">IBT 30761</strain>
    </source>
</reference>
<evidence type="ECO:0000313" key="8">
    <source>
        <dbReference type="EMBL" id="KAJ5109677.1"/>
    </source>
</evidence>
<dbReference type="PROSITE" id="PS50850">
    <property type="entry name" value="MFS"/>
    <property type="match status" value="1"/>
</dbReference>
<feature type="domain" description="Major facilitator superfamily (MFS) profile" evidence="7">
    <location>
        <begin position="54"/>
        <end position="493"/>
    </location>
</feature>
<dbReference type="InterPro" id="IPR050360">
    <property type="entry name" value="MFS_Sugar_Transporters"/>
</dbReference>
<feature type="transmembrane region" description="Helical" evidence="6">
    <location>
        <begin position="131"/>
        <end position="154"/>
    </location>
</feature>
<dbReference type="Gene3D" id="1.20.1250.20">
    <property type="entry name" value="MFS general substrate transporter like domains"/>
    <property type="match status" value="1"/>
</dbReference>
<evidence type="ECO:0000313" key="9">
    <source>
        <dbReference type="Proteomes" id="UP001149074"/>
    </source>
</evidence>
<accession>A0A9W9G0A7</accession>
<dbReference type="InterPro" id="IPR020846">
    <property type="entry name" value="MFS_dom"/>
</dbReference>
<dbReference type="PANTHER" id="PTHR48022">
    <property type="entry name" value="PLASTIDIC GLUCOSE TRANSPORTER 4"/>
    <property type="match status" value="1"/>
</dbReference>
<comment type="caution">
    <text evidence="8">The sequence shown here is derived from an EMBL/GenBank/DDBJ whole genome shotgun (WGS) entry which is preliminary data.</text>
</comment>
<keyword evidence="5 6" id="KW-0472">Membrane</keyword>
<evidence type="ECO:0000256" key="2">
    <source>
        <dbReference type="ARBA" id="ARBA00010992"/>
    </source>
</evidence>
<dbReference type="GO" id="GO:0005351">
    <property type="term" value="F:carbohydrate:proton symporter activity"/>
    <property type="evidence" value="ECO:0007669"/>
    <property type="project" value="TreeGrafter"/>
</dbReference>
<keyword evidence="4 6" id="KW-1133">Transmembrane helix</keyword>
<evidence type="ECO:0000256" key="5">
    <source>
        <dbReference type="ARBA" id="ARBA00023136"/>
    </source>
</evidence>
<dbReference type="SUPFAM" id="SSF103473">
    <property type="entry name" value="MFS general substrate transporter"/>
    <property type="match status" value="1"/>
</dbReference>
<feature type="transmembrane region" description="Helical" evidence="6">
    <location>
        <begin position="160"/>
        <end position="178"/>
    </location>
</feature>
<evidence type="ECO:0000256" key="3">
    <source>
        <dbReference type="ARBA" id="ARBA00022692"/>
    </source>
</evidence>
<feature type="transmembrane region" description="Helical" evidence="6">
    <location>
        <begin position="371"/>
        <end position="392"/>
    </location>
</feature>
<keyword evidence="3 6" id="KW-0812">Transmembrane</keyword>
<feature type="transmembrane region" description="Helical" evidence="6">
    <location>
        <begin position="190"/>
        <end position="212"/>
    </location>
</feature>
<evidence type="ECO:0000259" key="7">
    <source>
        <dbReference type="PROSITE" id="PS50850"/>
    </source>
</evidence>
<dbReference type="EMBL" id="JAPQKI010000003">
    <property type="protein sequence ID" value="KAJ5109677.1"/>
    <property type="molecule type" value="Genomic_DNA"/>
</dbReference>
<dbReference type="Proteomes" id="UP001149074">
    <property type="component" value="Unassembled WGS sequence"/>
</dbReference>
<feature type="transmembrane region" description="Helical" evidence="6">
    <location>
        <begin position="305"/>
        <end position="322"/>
    </location>
</feature>
<dbReference type="InterPro" id="IPR036259">
    <property type="entry name" value="MFS_trans_sf"/>
</dbReference>
<name>A0A9W9G0A7_9EURO</name>